<dbReference type="Proteomes" id="UP001195483">
    <property type="component" value="Unassembled WGS sequence"/>
</dbReference>
<accession>A0AAE0VMP9</accession>
<comment type="caution">
    <text evidence="1">The sequence shown here is derived from an EMBL/GenBank/DDBJ whole genome shotgun (WGS) entry which is preliminary data.</text>
</comment>
<evidence type="ECO:0000313" key="1">
    <source>
        <dbReference type="EMBL" id="KAK3583918.1"/>
    </source>
</evidence>
<reference evidence="1" key="1">
    <citation type="journal article" date="2021" name="Genome Biol. Evol.">
        <title>A High-Quality Reference Genome for a Parasitic Bivalve with Doubly Uniparental Inheritance (Bivalvia: Unionida).</title>
        <authorList>
            <person name="Smith C.H."/>
        </authorList>
    </citation>
    <scope>NUCLEOTIDE SEQUENCE</scope>
    <source>
        <strain evidence="1">CHS0354</strain>
    </source>
</reference>
<reference evidence="1" key="2">
    <citation type="journal article" date="2021" name="Genome Biol. Evol.">
        <title>Developing a high-quality reference genome for a parasitic bivalve with doubly uniparental inheritance (Bivalvia: Unionida).</title>
        <authorList>
            <person name="Smith C.H."/>
        </authorList>
    </citation>
    <scope>NUCLEOTIDE SEQUENCE</scope>
    <source>
        <strain evidence="1">CHS0354</strain>
        <tissue evidence="1">Mantle</tissue>
    </source>
</reference>
<organism evidence="1 2">
    <name type="scientific">Potamilus streckersoni</name>
    <dbReference type="NCBI Taxonomy" id="2493646"/>
    <lineage>
        <taxon>Eukaryota</taxon>
        <taxon>Metazoa</taxon>
        <taxon>Spiralia</taxon>
        <taxon>Lophotrochozoa</taxon>
        <taxon>Mollusca</taxon>
        <taxon>Bivalvia</taxon>
        <taxon>Autobranchia</taxon>
        <taxon>Heteroconchia</taxon>
        <taxon>Palaeoheterodonta</taxon>
        <taxon>Unionida</taxon>
        <taxon>Unionoidea</taxon>
        <taxon>Unionidae</taxon>
        <taxon>Ambleminae</taxon>
        <taxon>Lampsilini</taxon>
        <taxon>Potamilus</taxon>
    </lineage>
</organism>
<sequence>MEGTTCRPLEMREERGKLAVRLLRSKAATKVNSILPAIADLSAKTTPSILGKFNVATRTHLLCKIGLTKIKPQIIGRENYLKCDKRKKNRNGEGGKEGDEEGGRNLKTVRVNFGFCLKEASSGYCETGSETGPLWISLVTLDQAPSHCPFGGLQFLCSC</sequence>
<proteinExistence type="predicted"/>
<evidence type="ECO:0000313" key="2">
    <source>
        <dbReference type="Proteomes" id="UP001195483"/>
    </source>
</evidence>
<protein>
    <submittedName>
        <fullName evidence="1">Uncharacterized protein</fullName>
    </submittedName>
</protein>
<name>A0AAE0VMP9_9BIVA</name>
<reference evidence="1" key="3">
    <citation type="submission" date="2023-05" db="EMBL/GenBank/DDBJ databases">
        <authorList>
            <person name="Smith C.H."/>
        </authorList>
    </citation>
    <scope>NUCLEOTIDE SEQUENCE</scope>
    <source>
        <strain evidence="1">CHS0354</strain>
        <tissue evidence="1">Mantle</tissue>
    </source>
</reference>
<keyword evidence="2" id="KW-1185">Reference proteome</keyword>
<dbReference type="EMBL" id="JAEAOA010001970">
    <property type="protein sequence ID" value="KAK3583918.1"/>
    <property type="molecule type" value="Genomic_DNA"/>
</dbReference>
<gene>
    <name evidence="1" type="ORF">CHS0354_033703</name>
</gene>
<dbReference type="AlphaFoldDB" id="A0AAE0VMP9"/>